<evidence type="ECO:0000256" key="1">
    <source>
        <dbReference type="SAM" id="Phobius"/>
    </source>
</evidence>
<sequence length="67" mass="7304">MQWNCGEEVLSVLSVLLSWSTVFVFCGVCSRYAVGDGLGLVGLVQSQWEIVATVYGWMDCSGSNHDN</sequence>
<organism evidence="2 3">
    <name type="scientific">Aspergillus vadensis (strain CBS 113365 / IMI 142717 / IBT 24658)</name>
    <dbReference type="NCBI Taxonomy" id="1448311"/>
    <lineage>
        <taxon>Eukaryota</taxon>
        <taxon>Fungi</taxon>
        <taxon>Dikarya</taxon>
        <taxon>Ascomycota</taxon>
        <taxon>Pezizomycotina</taxon>
        <taxon>Eurotiomycetes</taxon>
        <taxon>Eurotiomycetidae</taxon>
        <taxon>Eurotiales</taxon>
        <taxon>Aspergillaceae</taxon>
        <taxon>Aspergillus</taxon>
        <taxon>Aspergillus subgen. Circumdati</taxon>
    </lineage>
</organism>
<dbReference type="EMBL" id="KZ821634">
    <property type="protein sequence ID" value="PYH66394.1"/>
    <property type="molecule type" value="Genomic_DNA"/>
</dbReference>
<reference evidence="2" key="1">
    <citation type="submission" date="2016-12" db="EMBL/GenBank/DDBJ databases">
        <title>The genomes of Aspergillus section Nigri reveals drivers in fungal speciation.</title>
        <authorList>
            <consortium name="DOE Joint Genome Institute"/>
            <person name="Vesth T.C."/>
            <person name="Nybo J."/>
            <person name="Theobald S."/>
            <person name="Brandl J."/>
            <person name="Frisvad J.C."/>
            <person name="Nielsen K.F."/>
            <person name="Lyhne E.K."/>
            <person name="Kogle M.E."/>
            <person name="Kuo A."/>
            <person name="Riley R."/>
            <person name="Clum A."/>
            <person name="Nolan M."/>
            <person name="Lipzen A."/>
            <person name="Salamov A."/>
            <person name="Henrissat B."/>
            <person name="Wiebenga A."/>
            <person name="De Vries R.P."/>
            <person name="Grigoriev I.V."/>
            <person name="Mortensen U.H."/>
            <person name="Andersen M.R."/>
            <person name="Baker S.E."/>
        </authorList>
    </citation>
    <scope>NUCLEOTIDE SEQUENCE [LARGE SCALE GENOMIC DNA]</scope>
    <source>
        <strain evidence="2">CBS 113365</strain>
    </source>
</reference>
<evidence type="ECO:0000313" key="2">
    <source>
        <dbReference type="EMBL" id="PYH66394.1"/>
    </source>
</evidence>
<feature type="transmembrane region" description="Helical" evidence="1">
    <location>
        <begin position="12"/>
        <end position="34"/>
    </location>
</feature>
<keyword evidence="1" id="KW-0812">Transmembrane</keyword>
<dbReference type="GeneID" id="37205914"/>
<protein>
    <submittedName>
        <fullName evidence="2">Uncharacterized protein</fullName>
    </submittedName>
</protein>
<gene>
    <name evidence="2" type="ORF">BO88DRAFT_117473</name>
</gene>
<keyword evidence="1" id="KW-1133">Transmembrane helix</keyword>
<proteinExistence type="predicted"/>
<dbReference type="Proteomes" id="UP000248405">
    <property type="component" value="Unassembled WGS sequence"/>
</dbReference>
<dbReference type="AlphaFoldDB" id="A0A319B3N9"/>
<keyword evidence="1" id="KW-0472">Membrane</keyword>
<keyword evidence="3" id="KW-1185">Reference proteome</keyword>
<accession>A0A319B3N9</accession>
<dbReference type="RefSeq" id="XP_025560188.1">
    <property type="nucleotide sequence ID" value="XM_025701322.1"/>
</dbReference>
<name>A0A319B3N9_ASPVC</name>
<evidence type="ECO:0000313" key="3">
    <source>
        <dbReference type="Proteomes" id="UP000248405"/>
    </source>
</evidence>